<feature type="domain" description="Small ribosomal subunit protein uS4 N-terminal" evidence="9">
    <location>
        <begin position="3"/>
        <end position="95"/>
    </location>
</feature>
<evidence type="ECO:0000256" key="4">
    <source>
        <dbReference type="ARBA" id="ARBA00022980"/>
    </source>
</evidence>
<gene>
    <name evidence="7" type="primary">rpsD</name>
    <name evidence="10" type="ORF">AUJ30_02310</name>
</gene>
<dbReference type="FunFam" id="3.10.290.10:FF:000001">
    <property type="entry name" value="30S ribosomal protein S4"/>
    <property type="match status" value="1"/>
</dbReference>
<dbReference type="PANTHER" id="PTHR11831">
    <property type="entry name" value="30S 40S RIBOSOMAL PROTEIN"/>
    <property type="match status" value="1"/>
</dbReference>
<comment type="subunit">
    <text evidence="7">Part of the 30S ribosomal subunit. Contacts protein S5. The interaction surface between S4 and S5 is involved in control of translational fidelity.</text>
</comment>
<keyword evidence="4 7" id="KW-0689">Ribosomal protein</keyword>
<comment type="caution">
    <text evidence="10">The sequence shown here is derived from an EMBL/GenBank/DDBJ whole genome shotgun (WGS) entry which is preliminary data.</text>
</comment>
<evidence type="ECO:0000256" key="6">
    <source>
        <dbReference type="ARBA" id="ARBA00035254"/>
    </source>
</evidence>
<keyword evidence="5 7" id="KW-0687">Ribonucleoprotein</keyword>
<dbReference type="Pfam" id="PF01479">
    <property type="entry name" value="S4"/>
    <property type="match status" value="1"/>
</dbReference>
<dbReference type="SMART" id="SM00363">
    <property type="entry name" value="S4"/>
    <property type="match status" value="1"/>
</dbReference>
<evidence type="ECO:0000259" key="9">
    <source>
        <dbReference type="SMART" id="SM01390"/>
    </source>
</evidence>
<dbReference type="GO" id="GO:0003735">
    <property type="term" value="F:structural constituent of ribosome"/>
    <property type="evidence" value="ECO:0007669"/>
    <property type="project" value="InterPro"/>
</dbReference>
<organism evidence="10 11">
    <name type="scientific">Candidatus Wolfebacteria bacterium CG1_02_39_135</name>
    <dbReference type="NCBI Taxonomy" id="1805425"/>
    <lineage>
        <taxon>Bacteria</taxon>
        <taxon>Candidatus Wolfeibacteriota</taxon>
    </lineage>
</organism>
<dbReference type="GO" id="GO:0015935">
    <property type="term" value="C:small ribosomal subunit"/>
    <property type="evidence" value="ECO:0007669"/>
    <property type="project" value="InterPro"/>
</dbReference>
<proteinExistence type="inferred from homology"/>
<name>A0A1J4Y1V1_9BACT</name>
<sequence>MQRSREKKERALGMKLFLKGERCSSPKCAMVRRPNRPGIHGGKRRRALSEYGTQLLEKQRIRVSYGLREAQLAKIVKDSSGKTGAVGETIINYLERQLSNAIFRLGLASSRVVARQLINHGHFLVNGKKVTAPSYFVKAGDVISVKPSSQNLLIFKDLLNKIKKYEPPEWLFLDKEKIEGRILSLPKDVEIPFDINLLVDYYSK</sequence>
<dbReference type="NCBIfam" id="TIGR01017">
    <property type="entry name" value="rpsD_bact"/>
    <property type="match status" value="1"/>
</dbReference>
<dbReference type="Proteomes" id="UP000182693">
    <property type="component" value="Unassembled WGS sequence"/>
</dbReference>
<keyword evidence="2 7" id="KW-0699">rRNA-binding</keyword>
<feature type="domain" description="RNA-binding S4" evidence="8">
    <location>
        <begin position="96"/>
        <end position="160"/>
    </location>
</feature>
<dbReference type="GO" id="GO:0042274">
    <property type="term" value="P:ribosomal small subunit biogenesis"/>
    <property type="evidence" value="ECO:0007669"/>
    <property type="project" value="TreeGrafter"/>
</dbReference>
<evidence type="ECO:0000256" key="1">
    <source>
        <dbReference type="ARBA" id="ARBA00007465"/>
    </source>
</evidence>
<dbReference type="InterPro" id="IPR005709">
    <property type="entry name" value="Ribosomal_uS4_bac-type"/>
</dbReference>
<dbReference type="HAMAP" id="MF_01306_B">
    <property type="entry name" value="Ribosomal_uS4_B"/>
    <property type="match status" value="1"/>
</dbReference>
<dbReference type="InterPro" id="IPR022801">
    <property type="entry name" value="Ribosomal_uS4"/>
</dbReference>
<dbReference type="STRING" id="1805425.AUJ30_02310"/>
<keyword evidence="3 7" id="KW-0694">RNA-binding</keyword>
<comment type="function">
    <text evidence="7">One of the primary rRNA binding proteins, it binds directly to 16S rRNA where it nucleates assembly of the body of the 30S subunit.</text>
</comment>
<evidence type="ECO:0000313" key="11">
    <source>
        <dbReference type="Proteomes" id="UP000182693"/>
    </source>
</evidence>
<comment type="function">
    <text evidence="7">With S5 and S12 plays an important role in translational accuracy.</text>
</comment>
<dbReference type="GO" id="GO:0019843">
    <property type="term" value="F:rRNA binding"/>
    <property type="evidence" value="ECO:0007669"/>
    <property type="project" value="UniProtKB-UniRule"/>
</dbReference>
<dbReference type="SMART" id="SM01390">
    <property type="entry name" value="Ribosomal_S4"/>
    <property type="match status" value="1"/>
</dbReference>
<dbReference type="InterPro" id="IPR002942">
    <property type="entry name" value="S4_RNA-bd"/>
</dbReference>
<evidence type="ECO:0000256" key="3">
    <source>
        <dbReference type="ARBA" id="ARBA00022884"/>
    </source>
</evidence>
<dbReference type="SUPFAM" id="SSF55174">
    <property type="entry name" value="Alpha-L RNA-binding motif"/>
    <property type="match status" value="1"/>
</dbReference>
<dbReference type="PANTHER" id="PTHR11831:SF4">
    <property type="entry name" value="SMALL RIBOSOMAL SUBUNIT PROTEIN US4M"/>
    <property type="match status" value="1"/>
</dbReference>
<dbReference type="GO" id="GO:0006412">
    <property type="term" value="P:translation"/>
    <property type="evidence" value="ECO:0007669"/>
    <property type="project" value="UniProtKB-UniRule"/>
</dbReference>
<dbReference type="Gene3D" id="3.10.290.10">
    <property type="entry name" value="RNA-binding S4 domain"/>
    <property type="match status" value="1"/>
</dbReference>
<dbReference type="InterPro" id="IPR001912">
    <property type="entry name" value="Ribosomal_uS4_N"/>
</dbReference>
<dbReference type="CDD" id="cd00165">
    <property type="entry name" value="S4"/>
    <property type="match status" value="1"/>
</dbReference>
<dbReference type="EMBL" id="MNWX01000044">
    <property type="protein sequence ID" value="OIO64535.1"/>
    <property type="molecule type" value="Genomic_DNA"/>
</dbReference>
<accession>A0A1J4Y1V1</accession>
<comment type="similarity">
    <text evidence="1 7">Belongs to the universal ribosomal protein uS4 family.</text>
</comment>
<evidence type="ECO:0000256" key="7">
    <source>
        <dbReference type="HAMAP-Rule" id="MF_01306"/>
    </source>
</evidence>
<dbReference type="NCBIfam" id="NF003717">
    <property type="entry name" value="PRK05327.1"/>
    <property type="match status" value="1"/>
</dbReference>
<dbReference type="AlphaFoldDB" id="A0A1J4Y1V1"/>
<dbReference type="Pfam" id="PF00163">
    <property type="entry name" value="Ribosomal_S4"/>
    <property type="match status" value="1"/>
</dbReference>
<evidence type="ECO:0000256" key="2">
    <source>
        <dbReference type="ARBA" id="ARBA00022730"/>
    </source>
</evidence>
<dbReference type="InterPro" id="IPR036986">
    <property type="entry name" value="S4_RNA-bd_sf"/>
</dbReference>
<reference evidence="10 11" key="1">
    <citation type="journal article" date="2016" name="Environ. Microbiol.">
        <title>Genomic resolution of a cold subsurface aquifer community provides metabolic insights for novel microbes adapted to high CO concentrations.</title>
        <authorList>
            <person name="Probst A.J."/>
            <person name="Castelle C.J."/>
            <person name="Singh A."/>
            <person name="Brown C.T."/>
            <person name="Anantharaman K."/>
            <person name="Sharon I."/>
            <person name="Hug L.A."/>
            <person name="Burstein D."/>
            <person name="Emerson J.B."/>
            <person name="Thomas B.C."/>
            <person name="Banfield J.F."/>
        </authorList>
    </citation>
    <scope>NUCLEOTIDE SEQUENCE [LARGE SCALE GENOMIC DNA]</scope>
    <source>
        <strain evidence="10">CG1_02_39_135</strain>
    </source>
</reference>
<evidence type="ECO:0000259" key="8">
    <source>
        <dbReference type="SMART" id="SM00363"/>
    </source>
</evidence>
<evidence type="ECO:0000256" key="5">
    <source>
        <dbReference type="ARBA" id="ARBA00023274"/>
    </source>
</evidence>
<protein>
    <recommendedName>
        <fullName evidence="6 7">Small ribosomal subunit protein uS4</fullName>
    </recommendedName>
</protein>
<dbReference type="PROSITE" id="PS50889">
    <property type="entry name" value="S4"/>
    <property type="match status" value="1"/>
</dbReference>
<dbReference type="Gene3D" id="1.10.1050.10">
    <property type="entry name" value="Ribosomal Protein S4 Delta 41, Chain A, domain 1"/>
    <property type="match status" value="1"/>
</dbReference>
<evidence type="ECO:0000313" key="10">
    <source>
        <dbReference type="EMBL" id="OIO64535.1"/>
    </source>
</evidence>